<gene>
    <name evidence="1" type="ORF">ESV85_10975</name>
</gene>
<dbReference type="AlphaFoldDB" id="A0A5C7AY49"/>
<dbReference type="Proteomes" id="UP000321935">
    <property type="component" value="Unassembled WGS sequence"/>
</dbReference>
<accession>A0A5C7AY49</accession>
<organism evidence="1 2">
    <name type="scientific">Algoriphagus aquimarinus</name>
    <dbReference type="NCBI Taxonomy" id="237018"/>
    <lineage>
        <taxon>Bacteria</taxon>
        <taxon>Pseudomonadati</taxon>
        <taxon>Bacteroidota</taxon>
        <taxon>Cytophagia</taxon>
        <taxon>Cytophagales</taxon>
        <taxon>Cyclobacteriaceae</taxon>
        <taxon>Algoriphagus</taxon>
    </lineage>
</organism>
<reference evidence="1 2" key="1">
    <citation type="submission" date="2019-08" db="EMBL/GenBank/DDBJ databases">
        <title>Genomes sequence of Algoriphagus aquimarinus ACAM450.</title>
        <authorList>
            <person name="Bowman J.P."/>
        </authorList>
    </citation>
    <scope>NUCLEOTIDE SEQUENCE [LARGE SCALE GENOMIC DNA]</scope>
    <source>
        <strain evidence="1 2">ACAM 450</strain>
    </source>
</reference>
<evidence type="ECO:0000313" key="2">
    <source>
        <dbReference type="Proteomes" id="UP000321935"/>
    </source>
</evidence>
<dbReference type="OrthoDB" id="1439363at2"/>
<sequence length="137" mass="14914">MTNTMANLTSDQAQQLSDNFFDLSVAITDFRIANWEKLSLEENKELGETRYKLLKSGEDILALATTLIMDEVADSLGKINTITADIKGTIKTLRTIQKGLDVAATLVALGIAIIAKDPQRIGKSIKSVFDAWTAPSV</sequence>
<proteinExistence type="predicted"/>
<evidence type="ECO:0000313" key="1">
    <source>
        <dbReference type="EMBL" id="TXE11435.1"/>
    </source>
</evidence>
<dbReference type="RefSeq" id="WP_146917519.1">
    <property type="nucleotide sequence ID" value="NZ_VORW01000005.1"/>
</dbReference>
<name>A0A5C7AY49_9BACT</name>
<protein>
    <submittedName>
        <fullName evidence="1">Uncharacterized protein</fullName>
    </submittedName>
</protein>
<comment type="caution">
    <text evidence="1">The sequence shown here is derived from an EMBL/GenBank/DDBJ whole genome shotgun (WGS) entry which is preliminary data.</text>
</comment>
<dbReference type="EMBL" id="VORW01000005">
    <property type="protein sequence ID" value="TXE11435.1"/>
    <property type="molecule type" value="Genomic_DNA"/>
</dbReference>